<dbReference type="Proteomes" id="UP000515152">
    <property type="component" value="Chromosome 7"/>
</dbReference>
<organism evidence="6 7">
    <name type="scientific">Clupea harengus</name>
    <name type="common">Atlantic herring</name>
    <dbReference type="NCBI Taxonomy" id="7950"/>
    <lineage>
        <taxon>Eukaryota</taxon>
        <taxon>Metazoa</taxon>
        <taxon>Chordata</taxon>
        <taxon>Craniata</taxon>
        <taxon>Vertebrata</taxon>
        <taxon>Euteleostomi</taxon>
        <taxon>Actinopterygii</taxon>
        <taxon>Neopterygii</taxon>
        <taxon>Teleostei</taxon>
        <taxon>Clupei</taxon>
        <taxon>Clupeiformes</taxon>
        <taxon>Clupeoidei</taxon>
        <taxon>Clupeidae</taxon>
        <taxon>Clupea</taxon>
    </lineage>
</organism>
<dbReference type="GO" id="GO:0016020">
    <property type="term" value="C:membrane"/>
    <property type="evidence" value="ECO:0007669"/>
    <property type="project" value="TreeGrafter"/>
</dbReference>
<keyword evidence="1" id="KW-0436">Ligase</keyword>
<dbReference type="Pfam" id="PF23562">
    <property type="entry name" value="AMP-binding_C_3"/>
    <property type="match status" value="1"/>
</dbReference>
<reference evidence="7" key="1">
    <citation type="submission" date="2025-08" db="UniProtKB">
        <authorList>
            <consortium name="RefSeq"/>
        </authorList>
    </citation>
    <scope>IDENTIFICATION</scope>
</reference>
<protein>
    <recommendedName>
        <fullName evidence="4">long-chain-fatty-acid--CoA ligase</fullName>
        <ecNumber evidence="4">6.2.1.3</ecNumber>
    </recommendedName>
</protein>
<dbReference type="InterPro" id="IPR020845">
    <property type="entry name" value="AMP-binding_CS"/>
</dbReference>
<dbReference type="EC" id="6.2.1.3" evidence="4"/>
<dbReference type="InterPro" id="IPR000873">
    <property type="entry name" value="AMP-dep_synth/lig_dom"/>
</dbReference>
<dbReference type="AlphaFoldDB" id="A0A6P8FUF5"/>
<evidence type="ECO:0000313" key="6">
    <source>
        <dbReference type="Proteomes" id="UP000515152"/>
    </source>
</evidence>
<feature type="domain" description="AMP-dependent synthetase/ligase" evidence="5">
    <location>
        <begin position="64"/>
        <end position="483"/>
    </location>
</feature>
<evidence type="ECO:0000256" key="1">
    <source>
        <dbReference type="ARBA" id="ARBA00022598"/>
    </source>
</evidence>
<dbReference type="GeneID" id="105907541"/>
<dbReference type="PROSITE" id="PS00455">
    <property type="entry name" value="AMP_BINDING"/>
    <property type="match status" value="1"/>
</dbReference>
<gene>
    <name evidence="7" type="primary">LOC105907541</name>
</gene>
<evidence type="ECO:0000256" key="3">
    <source>
        <dbReference type="ARBA" id="ARBA00023098"/>
    </source>
</evidence>
<keyword evidence="6" id="KW-1185">Reference proteome</keyword>
<sequence length="650" mass="72073">MSWTCCQSCCPGSQEQLLPIYRKHSVSLKPAELLWSTERDKPVKLRMSESGPGSEAPSTIHQMFQRTVDGHGDEPALRWKEDGKWITMTYKEYLLQCRSAAKSFLKLGLERYHGVGILGFNSPQWFIADIGCIMAGGLATGVYTTNTPEACQFVAHNCEANVLVVENHKQLVKILQVKDQLPHLKAIVQYKDELEQKLPNVYSWTEFMMLGEDVPEEELDALIKNQSPNECCTLIYTSGTTGNPKGVMLSHDNITWIANAVGTTTHLKMREEQLVSYLPLSHVAAQMNDIWISMRFAATTSFAQPDALKGSLVETLREVRPTSFLGVPRVWEKMQERMKELGSKSTALRRQVADRAKALGLQASYNEMNGTNVVPWGFSLANKLVFTKVRFALGLDRCKACYTGAAPITKDTLEYFMSLHIPLFEVYGMSESTGPHTMSCQDGFRITSCGKEVTGCKTKLDKPDADGNGEICFYGRHVLMGYLNMPEKTKEALDDEGWLHSGDLGKHDKDGFLFITGRIKEIIITAGGENIPPVPIEDSVKEEVAIISNAMLVGDKKKFLSMLLTLKCVMNDAGEPTDELTPLVVEFCRQHGVGATKVSEIVGNKEPAIYKAIQEGMERVNAKAPSNAQKVQKWSILPKDFSVPGGELGG</sequence>
<name>A0A6P8FUF5_CLUHA</name>
<proteinExistence type="predicted"/>
<dbReference type="GO" id="GO:0004467">
    <property type="term" value="F:long-chain fatty acid-CoA ligase activity"/>
    <property type="evidence" value="ECO:0007669"/>
    <property type="project" value="UniProtKB-EC"/>
</dbReference>
<evidence type="ECO:0000259" key="5">
    <source>
        <dbReference type="Pfam" id="PF00501"/>
    </source>
</evidence>
<evidence type="ECO:0000313" key="7">
    <source>
        <dbReference type="RefSeq" id="XP_031427020.2"/>
    </source>
</evidence>
<dbReference type="OrthoDB" id="3633556at2759"/>
<dbReference type="Pfam" id="PF00501">
    <property type="entry name" value="AMP-binding"/>
    <property type="match status" value="1"/>
</dbReference>
<keyword evidence="3" id="KW-0443">Lipid metabolism</keyword>
<evidence type="ECO:0000256" key="4">
    <source>
        <dbReference type="ARBA" id="ARBA00026121"/>
    </source>
</evidence>
<dbReference type="PANTHER" id="PTHR43272">
    <property type="entry name" value="LONG-CHAIN-FATTY-ACID--COA LIGASE"/>
    <property type="match status" value="1"/>
</dbReference>
<keyword evidence="2" id="KW-0276">Fatty acid metabolism</keyword>
<dbReference type="CDD" id="cd05933">
    <property type="entry name" value="ACSBG_like"/>
    <property type="match status" value="1"/>
</dbReference>
<dbReference type="PANTHER" id="PTHR43272:SF80">
    <property type="entry name" value="LONG-CHAIN-FATTY-ACID--COA LIGASE ACSBG2"/>
    <property type="match status" value="1"/>
</dbReference>
<dbReference type="KEGG" id="char:105907541"/>
<accession>A0A6P8FUF5</accession>
<evidence type="ECO:0000256" key="2">
    <source>
        <dbReference type="ARBA" id="ARBA00022832"/>
    </source>
</evidence>
<dbReference type="RefSeq" id="XP_031427020.2">
    <property type="nucleotide sequence ID" value="XM_031571160.2"/>
</dbReference>
<dbReference type="GO" id="GO:0005783">
    <property type="term" value="C:endoplasmic reticulum"/>
    <property type="evidence" value="ECO:0007669"/>
    <property type="project" value="TreeGrafter"/>
</dbReference>